<feature type="domain" description="DUF4032" evidence="1">
    <location>
        <begin position="234"/>
        <end position="395"/>
    </location>
</feature>
<dbReference type="Pfam" id="PF13224">
    <property type="entry name" value="DUF4032"/>
    <property type="match status" value="1"/>
</dbReference>
<dbReference type="Proteomes" id="UP000617681">
    <property type="component" value="Chromosome"/>
</dbReference>
<evidence type="ECO:0000313" key="2">
    <source>
        <dbReference type="EMBL" id="QQB47261.1"/>
    </source>
</evidence>
<dbReference type="EMBL" id="CP069534">
    <property type="protein sequence ID" value="QRP70198.1"/>
    <property type="molecule type" value="Genomic_DNA"/>
</dbReference>
<dbReference type="RefSeq" id="WP_005393761.1">
    <property type="nucleotide sequence ID" value="NZ_CP066007.1"/>
</dbReference>
<dbReference type="EMBL" id="CP066007">
    <property type="protein sequence ID" value="QQB47261.1"/>
    <property type="molecule type" value="Genomic_DNA"/>
</dbReference>
<dbReference type="Pfam" id="PF06293">
    <property type="entry name" value="Kdo"/>
    <property type="match status" value="1"/>
</dbReference>
<accession>A0A7T4EH35</accession>
<dbReference type="InterPro" id="IPR011009">
    <property type="entry name" value="Kinase-like_dom_sf"/>
</dbReference>
<protein>
    <submittedName>
        <fullName evidence="2">DUF4032 domain-containing protein</fullName>
    </submittedName>
</protein>
<sequence>MPERMDISGTALAPALLQLPWELPLEQWPERVITTLPRGISRHTVRFVTLGDGEGTRVIAVKEIGEKVAHHEYHMLRELNRIGAPSVRPLAVITGRRSAEGEELTACLVTDHLSFSLPYRAVFSQKLRPEVAGKLIDSLAVLLVRLHLVGFYWGDVSLSNTLFRRDADTFSGYLVDAETGELPGCLSDTRRMYDVDVARVNIIGELMDLEAGGLMDESMDPIDIGGRITQRYGQLWDELTGEEAIAADETWRVSDRIRRLNELGFDVGELKVEKDDSGQTVTIRPRVVDSGHHNRALMRLTGLDVQEKQAQRMLNSIHTYRALELPELPLEQVAHTWLLDVFLPTVRSVPPELAKKLEPAQIFHEVMEHRWYMAEERGGDVSLAEATESYIQSILPEHRDEETLLG</sequence>
<organism evidence="2 4">
    <name type="scientific">Corynebacterium glucuronolyticum</name>
    <dbReference type="NCBI Taxonomy" id="39791"/>
    <lineage>
        <taxon>Bacteria</taxon>
        <taxon>Bacillati</taxon>
        <taxon>Actinomycetota</taxon>
        <taxon>Actinomycetes</taxon>
        <taxon>Mycobacteriales</taxon>
        <taxon>Corynebacteriaceae</taxon>
        <taxon>Corynebacterium</taxon>
    </lineage>
</organism>
<name>A0A7T4EH35_9CORY</name>
<evidence type="ECO:0000259" key="1">
    <source>
        <dbReference type="Pfam" id="PF13224"/>
    </source>
</evidence>
<evidence type="ECO:0000313" key="4">
    <source>
        <dbReference type="Proteomes" id="UP000596145"/>
    </source>
</evidence>
<dbReference type="InterPro" id="IPR025111">
    <property type="entry name" value="DUF4032"/>
</dbReference>
<reference evidence="2 4" key="1">
    <citation type="submission" date="2020-12" db="EMBL/GenBank/DDBJ databases">
        <title>FDA dAtabase for Regulatory Grade micrObial Sequences (FDA-ARGOS): Supporting development and validation of Infectious Disease Dx tests.</title>
        <authorList>
            <person name="Sproer C."/>
            <person name="Gronow S."/>
            <person name="Severitt S."/>
            <person name="Schroder I."/>
            <person name="Tallon L."/>
            <person name="Sadzewicz L."/>
            <person name="Zhao X."/>
            <person name="Boylan J."/>
            <person name="Ott S."/>
            <person name="Bowen H."/>
            <person name="Vavikolanu K."/>
            <person name="Mehta A."/>
            <person name="Aluvathingal J."/>
            <person name="Nadendla S."/>
            <person name="Lowell S."/>
            <person name="Myers T."/>
            <person name="Yan Y."/>
            <person name="Sichtig H."/>
        </authorList>
    </citation>
    <scope>NUCLEOTIDE SEQUENCE [LARGE SCALE GENOMIC DNA]</scope>
    <source>
        <strain evidence="2 4">FDAARGOS_1053</strain>
        <strain evidence="3">FDAARGOS_1191</strain>
    </source>
</reference>
<dbReference type="GeneID" id="92760915"/>
<dbReference type="SUPFAM" id="SSF56112">
    <property type="entry name" value="Protein kinase-like (PK-like)"/>
    <property type="match status" value="1"/>
</dbReference>
<dbReference type="Proteomes" id="UP000596145">
    <property type="component" value="Chromosome"/>
</dbReference>
<evidence type="ECO:0000313" key="3">
    <source>
        <dbReference type="EMBL" id="QRP70198.1"/>
    </source>
</evidence>
<dbReference type="AlphaFoldDB" id="A0A7T4EH35"/>
<dbReference type="OrthoDB" id="1550523at2"/>
<proteinExistence type="predicted"/>
<gene>
    <name evidence="2" type="ORF">I6I10_04985</name>
    <name evidence="3" type="ORF">I6J21_10565</name>
</gene>